<dbReference type="Pfam" id="PF07282">
    <property type="entry name" value="Cas12f1-like_TNB"/>
    <property type="match status" value="1"/>
</dbReference>
<dbReference type="OrthoDB" id="295419at2157"/>
<dbReference type="Proteomes" id="UP000011625">
    <property type="component" value="Unassembled WGS sequence"/>
</dbReference>
<dbReference type="RefSeq" id="WP_005043585.1">
    <property type="nucleotide sequence ID" value="NZ_AOME01000058.1"/>
</dbReference>
<keyword evidence="4" id="KW-1185">Reference proteome</keyword>
<feature type="non-terminal residue" evidence="3">
    <location>
        <position position="1"/>
    </location>
</feature>
<dbReference type="EMBL" id="AOME01000058">
    <property type="protein sequence ID" value="EMA52055.1"/>
    <property type="molecule type" value="Genomic_DNA"/>
</dbReference>
<evidence type="ECO:0000313" key="3">
    <source>
        <dbReference type="EMBL" id="EMA52055.1"/>
    </source>
</evidence>
<organism evidence="3 4">
    <name type="scientific">Halococcus salifodinae DSM 8989</name>
    <dbReference type="NCBI Taxonomy" id="1227456"/>
    <lineage>
        <taxon>Archaea</taxon>
        <taxon>Methanobacteriati</taxon>
        <taxon>Methanobacteriota</taxon>
        <taxon>Stenosarchaea group</taxon>
        <taxon>Halobacteria</taxon>
        <taxon>Halobacteriales</taxon>
        <taxon>Halococcaceae</taxon>
        <taxon>Halococcus</taxon>
    </lineage>
</organism>
<evidence type="ECO:0000259" key="2">
    <source>
        <dbReference type="Pfam" id="PF07282"/>
    </source>
</evidence>
<keyword evidence="1" id="KW-0238">DNA-binding</keyword>
<gene>
    <name evidence="3" type="ORF">C450_11868</name>
</gene>
<dbReference type="AlphaFoldDB" id="M0N5V5"/>
<proteinExistence type="predicted"/>
<feature type="domain" description="Cas12f1-like TNB" evidence="2">
    <location>
        <begin position="24"/>
        <end position="85"/>
    </location>
</feature>
<feature type="non-terminal residue" evidence="3">
    <location>
        <position position="85"/>
    </location>
</feature>
<dbReference type="InterPro" id="IPR010095">
    <property type="entry name" value="Cas12f1-like_TNB"/>
</dbReference>
<accession>M0N5V5</accession>
<dbReference type="GO" id="GO:0003677">
    <property type="term" value="F:DNA binding"/>
    <property type="evidence" value="ECO:0007669"/>
    <property type="project" value="UniProtKB-KW"/>
</dbReference>
<sequence>ALTDVLETSWSVTANQKTHNFWAFRQFVNHLACVCEEYGMELEADGEEWTSQECPHCGERDETVRHKDTLTCPCGFDGHADLAAS</sequence>
<name>M0N5V5_9EURY</name>
<reference evidence="3 4" key="1">
    <citation type="journal article" date="2014" name="PLoS Genet.">
        <title>Phylogenetically driven sequencing of extremely halophilic archaea reveals strategies for static and dynamic osmo-response.</title>
        <authorList>
            <person name="Becker E.A."/>
            <person name="Seitzer P.M."/>
            <person name="Tritt A."/>
            <person name="Larsen D."/>
            <person name="Krusor M."/>
            <person name="Yao A.I."/>
            <person name="Wu D."/>
            <person name="Madern D."/>
            <person name="Eisen J.A."/>
            <person name="Darling A.E."/>
            <person name="Facciotti M.T."/>
        </authorList>
    </citation>
    <scope>NUCLEOTIDE SEQUENCE [LARGE SCALE GENOMIC DNA]</scope>
    <source>
        <strain evidence="3 4">DSM 8989</strain>
    </source>
</reference>
<comment type="caution">
    <text evidence="3">The sequence shown here is derived from an EMBL/GenBank/DDBJ whole genome shotgun (WGS) entry which is preliminary data.</text>
</comment>
<evidence type="ECO:0000313" key="4">
    <source>
        <dbReference type="Proteomes" id="UP000011625"/>
    </source>
</evidence>
<evidence type="ECO:0000256" key="1">
    <source>
        <dbReference type="ARBA" id="ARBA00023125"/>
    </source>
</evidence>
<protein>
    <submittedName>
        <fullName evidence="3">Transposase, IS605 OrfB family protein</fullName>
    </submittedName>
</protein>